<gene>
    <name evidence="2" type="ORF">OCS_00933</name>
</gene>
<proteinExistence type="predicted"/>
<feature type="compositionally biased region" description="Polar residues" evidence="1">
    <location>
        <begin position="63"/>
        <end position="77"/>
    </location>
</feature>
<evidence type="ECO:0000313" key="3">
    <source>
        <dbReference type="Proteomes" id="UP000019374"/>
    </source>
</evidence>
<dbReference type="Proteomes" id="UP000019374">
    <property type="component" value="Unassembled WGS sequence"/>
</dbReference>
<dbReference type="AlphaFoldDB" id="T5ANN5"/>
<dbReference type="OrthoDB" id="4926430at2759"/>
<accession>T5ANN5</accession>
<dbReference type="EMBL" id="KE652216">
    <property type="protein sequence ID" value="EQL03357.1"/>
    <property type="molecule type" value="Genomic_DNA"/>
</dbReference>
<organism evidence="2 3">
    <name type="scientific">Ophiocordyceps sinensis (strain Co18 / CGMCC 3.14243)</name>
    <name type="common">Yarsagumba caterpillar fungus</name>
    <name type="synonym">Hirsutella sinensis</name>
    <dbReference type="NCBI Taxonomy" id="911162"/>
    <lineage>
        <taxon>Eukaryota</taxon>
        <taxon>Fungi</taxon>
        <taxon>Dikarya</taxon>
        <taxon>Ascomycota</taxon>
        <taxon>Pezizomycotina</taxon>
        <taxon>Sordariomycetes</taxon>
        <taxon>Hypocreomycetidae</taxon>
        <taxon>Hypocreales</taxon>
        <taxon>Ophiocordycipitaceae</taxon>
        <taxon>Ophiocordyceps</taxon>
    </lineage>
</organism>
<feature type="region of interest" description="Disordered" evidence="1">
    <location>
        <begin position="48"/>
        <end position="85"/>
    </location>
</feature>
<dbReference type="InterPro" id="IPR011333">
    <property type="entry name" value="SKP1/BTB/POZ_sf"/>
</dbReference>
<dbReference type="Gene3D" id="3.30.710.10">
    <property type="entry name" value="Potassium Channel Kv1.1, Chain A"/>
    <property type="match status" value="1"/>
</dbReference>
<evidence type="ECO:0000313" key="2">
    <source>
        <dbReference type="EMBL" id="EQL03357.1"/>
    </source>
</evidence>
<dbReference type="HOGENOM" id="CLU_031555_5_1_1"/>
<evidence type="ECO:0000256" key="1">
    <source>
        <dbReference type="SAM" id="MobiDB-lite"/>
    </source>
</evidence>
<name>T5ANN5_OPHSC</name>
<reference evidence="2 3" key="1">
    <citation type="journal article" date="2013" name="Chin. Sci. Bull.">
        <title>Genome survey uncovers the secrets of sex and lifestyle in caterpillar fungus.</title>
        <authorList>
            <person name="Hu X."/>
            <person name="Zhang Y."/>
            <person name="Xiao G."/>
            <person name="Zheng P."/>
            <person name="Xia Y."/>
            <person name="Zhang X."/>
            <person name="St Leger R.J."/>
            <person name="Liu X."/>
            <person name="Wang C."/>
        </authorList>
    </citation>
    <scope>NUCLEOTIDE SEQUENCE [LARGE SCALE GENOMIC DNA]</scope>
    <source>
        <strain evidence="3">Co18 / CGMCC 3.14243</strain>
        <tissue evidence="2">Fruit-body</tissue>
    </source>
</reference>
<dbReference type="eggNOG" id="ENOG502S8FX">
    <property type="taxonomic scope" value="Eukaryota"/>
</dbReference>
<protein>
    <submittedName>
        <fullName evidence="2">Btb/poz</fullName>
    </submittedName>
</protein>
<sequence>MDSLTIVIDADGDTLLILRNANAPFASCDAFEPWLDLLPNYRSPTAGLLPDKGTDLTMPKPPSDSTVQSSTPANVSTGAAKESVPNPSKIRMKLSSKHLMLASSYFKKMMTNQWKEADTDTAPGYSFAVSATDWDAQALTILMRVIHGRTALVPRVIKLELLAKIAVLVDYYDCFEVVAVFSETWIRNLGKDEDELPLYCRDLLLRLFVSWCFGPKDVLCRLKHTVLKQSRGPLHQLNLPFPVSLVG</sequence>